<keyword evidence="2" id="KW-1185">Reference proteome</keyword>
<evidence type="ECO:0000313" key="2">
    <source>
        <dbReference type="Proteomes" id="UP000613974"/>
    </source>
</evidence>
<sequence length="488" mass="50622">MHVPLPRVGAHGYCGHMITEAGDTKMPEKISTAVRIMIGGGPAVLARPAGALLVDDRGGPFHRGVLADLGHTPDQLRHLNALGFDPYAYAAPAERVPTLAVRLWLDRLAASGPVIDGAAELAVDMERRLVAAIHPTGAAERLIVDVDGIPTLAPGLPAQLAPGTGPALHSFDRAAGVLLAELVGMGPAAGEAAAALVDVLDRRGGPADVLALLDRVDPALLDPALLAPVGAPIEAIRAFAAFLRASEDGAGPLCFGDELVHGRIAATLADSWIVAGGGDHALATAEALLAGNPAARVTVVAASIGTAAANTARYFELRRRHVADDGGDGRLEFRTGAEPGAMTVTRTGRYAEGGVEADGYAAAAGRARTLPLAVGRLVRWARERRGQVTGSLLFDADRQYLGYRLHFAAEGLLHQVDVTGAASWFLPAEVFAVELARQVELMGERAVPPESGSAPTDLGPVAEQAARLAAARQRGTVRETRTMPEGWA</sequence>
<reference evidence="2" key="1">
    <citation type="submission" date="2023-07" db="EMBL/GenBank/DDBJ databases">
        <title>Whole genome shotgun sequence of Streptomyces nojiriensis NBRC 13794.</title>
        <authorList>
            <person name="Komaki H."/>
            <person name="Tamura T."/>
        </authorList>
    </citation>
    <scope>NUCLEOTIDE SEQUENCE [LARGE SCALE GENOMIC DNA]</scope>
    <source>
        <strain evidence="2">NBRC 13794</strain>
    </source>
</reference>
<protein>
    <submittedName>
        <fullName evidence="1">Uncharacterized protein</fullName>
    </submittedName>
</protein>
<dbReference type="EMBL" id="BNEC01000005">
    <property type="protein sequence ID" value="GHI69152.1"/>
    <property type="molecule type" value="Genomic_DNA"/>
</dbReference>
<name>A0ABQ3SMD8_9ACTN</name>
<accession>A0ABQ3SMD8</accession>
<proteinExistence type="predicted"/>
<organism evidence="1 2">
    <name type="scientific">Streptomyces nojiriensis</name>
    <dbReference type="NCBI Taxonomy" id="66374"/>
    <lineage>
        <taxon>Bacteria</taxon>
        <taxon>Bacillati</taxon>
        <taxon>Actinomycetota</taxon>
        <taxon>Actinomycetes</taxon>
        <taxon>Kitasatosporales</taxon>
        <taxon>Streptomycetaceae</taxon>
        <taxon>Streptomyces</taxon>
    </lineage>
</organism>
<gene>
    <name evidence="1" type="ORF">Snoj_30700</name>
</gene>
<evidence type="ECO:0000313" key="1">
    <source>
        <dbReference type="EMBL" id="GHI69152.1"/>
    </source>
</evidence>
<dbReference type="Proteomes" id="UP000613974">
    <property type="component" value="Unassembled WGS sequence"/>
</dbReference>
<comment type="caution">
    <text evidence="1">The sequence shown here is derived from an EMBL/GenBank/DDBJ whole genome shotgun (WGS) entry which is preliminary data.</text>
</comment>